<dbReference type="STRING" id="441959.B8LWC6"/>
<dbReference type="Pfam" id="PF12464">
    <property type="entry name" value="Mac"/>
    <property type="match status" value="1"/>
</dbReference>
<feature type="compositionally biased region" description="Basic and acidic residues" evidence="3">
    <location>
        <begin position="53"/>
        <end position="65"/>
    </location>
</feature>
<dbReference type="InParanoid" id="B8LWC6"/>
<protein>
    <recommendedName>
        <fullName evidence="4">Maltose/galactoside acetyltransferase domain-containing protein</fullName>
    </recommendedName>
</protein>
<dbReference type="HOGENOM" id="CLU_051638_3_0_1"/>
<accession>B8LWC6</accession>
<dbReference type="SUPFAM" id="SSF51161">
    <property type="entry name" value="Trimeric LpxA-like enzymes"/>
    <property type="match status" value="1"/>
</dbReference>
<evidence type="ECO:0000256" key="3">
    <source>
        <dbReference type="SAM" id="MobiDB-lite"/>
    </source>
</evidence>
<dbReference type="GeneID" id="8102309"/>
<dbReference type="eggNOG" id="KOG4750">
    <property type="taxonomic scope" value="Eukaryota"/>
</dbReference>
<keyword evidence="6" id="KW-1185">Reference proteome</keyword>
<evidence type="ECO:0000256" key="1">
    <source>
        <dbReference type="ARBA" id="ARBA00007274"/>
    </source>
</evidence>
<dbReference type="PhylomeDB" id="B8LWC6"/>
<dbReference type="EMBL" id="EQ962652">
    <property type="protein sequence ID" value="EED24237.1"/>
    <property type="molecule type" value="Genomic_DNA"/>
</dbReference>
<feature type="domain" description="Maltose/galactoside acetyltransferase" evidence="4">
    <location>
        <begin position="125"/>
        <end position="191"/>
    </location>
</feature>
<evidence type="ECO:0000259" key="4">
    <source>
        <dbReference type="Pfam" id="PF12464"/>
    </source>
</evidence>
<sequence length="328" mass="36078">MLVDIQSVTAPTFFLTATEESHVYPAPMCTKAMGRSLHKLTAWLRRFYTNNGRRESDCHPKRPDSEESDLSTNKKLESRTSSDTETEFVQHHTLVRASTMANQTFGPVSPTRARTGAPDSEEYKKMVAGLTFRVISCPVLQAKKLEARQFCARYNVDDDILKDDTIPLHELFMGLRKERERLLRTVIGTVGQGPVIEPPFHFQYGCNITIGDSFYANVNLRIMDSGLVSIGNRVLIGPNVTIVTELHEKEIMSRRSGKVFAKSVTIEDDCWIGVGTTILPGVTIGKGSVIGAGSIVTRDIPPASVAWGNPARVVEPVNDAGAVFAGIN</sequence>
<evidence type="ECO:0000256" key="2">
    <source>
        <dbReference type="ARBA" id="ARBA00022679"/>
    </source>
</evidence>
<dbReference type="InterPro" id="IPR001451">
    <property type="entry name" value="Hexapep"/>
</dbReference>
<dbReference type="InterPro" id="IPR018357">
    <property type="entry name" value="Hexapep_transf_CS"/>
</dbReference>
<gene>
    <name evidence="5" type="ORF">TSTA_076080</name>
</gene>
<dbReference type="GO" id="GO:0016407">
    <property type="term" value="F:acetyltransferase activity"/>
    <property type="evidence" value="ECO:0007669"/>
    <property type="project" value="InterPro"/>
</dbReference>
<reference evidence="6" key="1">
    <citation type="journal article" date="2015" name="Genome Announc.">
        <title>Genome sequence of the AIDS-associated pathogen Penicillium marneffei (ATCC18224) and its near taxonomic relative Talaromyces stipitatus (ATCC10500).</title>
        <authorList>
            <person name="Nierman W.C."/>
            <person name="Fedorova-Abrams N.D."/>
            <person name="Andrianopoulos A."/>
        </authorList>
    </citation>
    <scope>NUCLEOTIDE SEQUENCE [LARGE SCALE GENOMIC DNA]</scope>
    <source>
        <strain evidence="6">ATCC 10500 / CBS 375.48 / QM 6759 / NRRL 1006</strain>
    </source>
</reference>
<dbReference type="PROSITE" id="PS00101">
    <property type="entry name" value="HEXAPEP_TRANSFERASES"/>
    <property type="match status" value="1"/>
</dbReference>
<dbReference type="PANTHER" id="PTHR23416">
    <property type="entry name" value="SIALIC ACID SYNTHASE-RELATED"/>
    <property type="match status" value="1"/>
</dbReference>
<proteinExistence type="inferred from homology"/>
<comment type="similarity">
    <text evidence="1">Belongs to the transferase hexapeptide repeat family.</text>
</comment>
<dbReference type="AlphaFoldDB" id="B8LWC6"/>
<keyword evidence="2" id="KW-0808">Transferase</keyword>
<name>B8LWC6_TALSN</name>
<dbReference type="InterPro" id="IPR011004">
    <property type="entry name" value="Trimer_LpxA-like_sf"/>
</dbReference>
<dbReference type="InterPro" id="IPR024688">
    <property type="entry name" value="Mac_dom"/>
</dbReference>
<dbReference type="Gene3D" id="2.160.10.10">
    <property type="entry name" value="Hexapeptide repeat proteins"/>
    <property type="match status" value="1"/>
</dbReference>
<feature type="compositionally biased region" description="Basic and acidic residues" evidence="3">
    <location>
        <begin position="72"/>
        <end position="82"/>
    </location>
</feature>
<evidence type="ECO:0000313" key="5">
    <source>
        <dbReference type="EMBL" id="EED24237.1"/>
    </source>
</evidence>
<dbReference type="RefSeq" id="XP_002341624.1">
    <property type="nucleotide sequence ID" value="XM_002341583.1"/>
</dbReference>
<feature type="region of interest" description="Disordered" evidence="3">
    <location>
        <begin position="53"/>
        <end position="87"/>
    </location>
</feature>
<dbReference type="PANTHER" id="PTHR23416:SF23">
    <property type="entry name" value="ACETYLTRANSFERASE C18B11.09C-RELATED"/>
    <property type="match status" value="1"/>
</dbReference>
<dbReference type="VEuPathDB" id="FungiDB:TSTA_076080"/>
<dbReference type="CDD" id="cd03357">
    <property type="entry name" value="LbH_MAT_GAT"/>
    <property type="match status" value="1"/>
</dbReference>
<dbReference type="Pfam" id="PF00132">
    <property type="entry name" value="Hexapep"/>
    <property type="match status" value="1"/>
</dbReference>
<evidence type="ECO:0000313" key="6">
    <source>
        <dbReference type="Proteomes" id="UP000001745"/>
    </source>
</evidence>
<dbReference type="Proteomes" id="UP000001745">
    <property type="component" value="Unassembled WGS sequence"/>
</dbReference>
<dbReference type="GO" id="GO:0008374">
    <property type="term" value="F:O-acyltransferase activity"/>
    <property type="evidence" value="ECO:0007669"/>
    <property type="project" value="TreeGrafter"/>
</dbReference>
<dbReference type="OrthoDB" id="25818at2759"/>
<dbReference type="InterPro" id="IPR051159">
    <property type="entry name" value="Hexapeptide_acetyltransf"/>
</dbReference>
<organism evidence="5 6">
    <name type="scientific">Talaromyces stipitatus (strain ATCC 10500 / CBS 375.48 / QM 6759 / NRRL 1006)</name>
    <name type="common">Penicillium stipitatum</name>
    <dbReference type="NCBI Taxonomy" id="441959"/>
    <lineage>
        <taxon>Eukaryota</taxon>
        <taxon>Fungi</taxon>
        <taxon>Dikarya</taxon>
        <taxon>Ascomycota</taxon>
        <taxon>Pezizomycotina</taxon>
        <taxon>Eurotiomycetes</taxon>
        <taxon>Eurotiomycetidae</taxon>
        <taxon>Eurotiales</taxon>
        <taxon>Trichocomaceae</taxon>
        <taxon>Talaromyces</taxon>
        <taxon>Talaromyces sect. Talaromyces</taxon>
    </lineage>
</organism>